<reference evidence="1" key="1">
    <citation type="submission" date="2021-05" db="EMBL/GenBank/DDBJ databases">
        <authorList>
            <person name="Scholz U."/>
            <person name="Mascher M."/>
            <person name="Fiebig A."/>
        </authorList>
    </citation>
    <scope>NUCLEOTIDE SEQUENCE [LARGE SCALE GENOMIC DNA]</scope>
</reference>
<dbReference type="Proteomes" id="UP001732700">
    <property type="component" value="Chromosome 1D"/>
</dbReference>
<protein>
    <submittedName>
        <fullName evidence="1">Uncharacterized protein</fullName>
    </submittedName>
</protein>
<evidence type="ECO:0000313" key="1">
    <source>
        <dbReference type="EnsemblPlants" id="AVESA.00010b.r2.1DG0163270.1.CDS.1"/>
    </source>
</evidence>
<keyword evidence="2" id="KW-1185">Reference proteome</keyword>
<dbReference type="EnsemblPlants" id="AVESA.00010b.r2.1DG0163270.1">
    <property type="protein sequence ID" value="AVESA.00010b.r2.1DG0163270.1.CDS.1"/>
    <property type="gene ID" value="AVESA.00010b.r2.1DG0163270"/>
</dbReference>
<accession>A0ACD5U1X5</accession>
<evidence type="ECO:0000313" key="2">
    <source>
        <dbReference type="Proteomes" id="UP001732700"/>
    </source>
</evidence>
<sequence>MAARRPKSTGRKKIEIKPLESNKDRQVCFSKRRNGLFNKATELAVMCGVKVAVVAFSPGGKGFTYGHPSLESVLERFLPSNSPEAQAEAAVGGAGAVGRNQALEELNRERGELRALLEAEKARKEAVEEAWAKAHAEGIQAAVWLDALVCHMGEEDLVAFKAALEKVDAAVAARARQLISGLTGHGGGDGFEFGSTSGGMETMQQQQVMMAMPPPPGFTAAGMAMMPQGFGPHGFPQ</sequence>
<reference evidence="1" key="2">
    <citation type="submission" date="2025-09" db="UniProtKB">
        <authorList>
            <consortium name="EnsemblPlants"/>
        </authorList>
    </citation>
    <scope>IDENTIFICATION</scope>
</reference>
<organism evidence="1 2">
    <name type="scientific">Avena sativa</name>
    <name type="common">Oat</name>
    <dbReference type="NCBI Taxonomy" id="4498"/>
    <lineage>
        <taxon>Eukaryota</taxon>
        <taxon>Viridiplantae</taxon>
        <taxon>Streptophyta</taxon>
        <taxon>Embryophyta</taxon>
        <taxon>Tracheophyta</taxon>
        <taxon>Spermatophyta</taxon>
        <taxon>Magnoliopsida</taxon>
        <taxon>Liliopsida</taxon>
        <taxon>Poales</taxon>
        <taxon>Poaceae</taxon>
        <taxon>BOP clade</taxon>
        <taxon>Pooideae</taxon>
        <taxon>Poodae</taxon>
        <taxon>Poeae</taxon>
        <taxon>Poeae Chloroplast Group 1 (Aveneae type)</taxon>
        <taxon>Aveninae</taxon>
        <taxon>Avena</taxon>
    </lineage>
</organism>
<proteinExistence type="predicted"/>
<name>A0ACD5U1X5_AVESA</name>